<feature type="transmembrane region" description="Helical" evidence="1">
    <location>
        <begin position="42"/>
        <end position="67"/>
    </location>
</feature>
<protein>
    <submittedName>
        <fullName evidence="2">Protein csh3</fullName>
    </submittedName>
</protein>
<dbReference type="Proteomes" id="UP001220961">
    <property type="component" value="Chromosome 4"/>
</dbReference>
<keyword evidence="1" id="KW-1133">Transmembrane helix</keyword>
<dbReference type="GO" id="GO:0006888">
    <property type="term" value="P:endoplasmic reticulum to Golgi vesicle-mediated transport"/>
    <property type="evidence" value="ECO:0007669"/>
    <property type="project" value="TreeGrafter"/>
</dbReference>
<dbReference type="PANTHER" id="PTHR28228:SF1">
    <property type="entry name" value="SECRETORY COMPONENT PROTEIN SHR3"/>
    <property type="match status" value="1"/>
</dbReference>
<organism evidence="2 3">
    <name type="scientific">Malassezia caprae</name>
    <dbReference type="NCBI Taxonomy" id="1381934"/>
    <lineage>
        <taxon>Eukaryota</taxon>
        <taxon>Fungi</taxon>
        <taxon>Dikarya</taxon>
        <taxon>Basidiomycota</taxon>
        <taxon>Ustilaginomycotina</taxon>
        <taxon>Malasseziomycetes</taxon>
        <taxon>Malasseziales</taxon>
        <taxon>Malasseziaceae</taxon>
        <taxon>Malassezia</taxon>
    </lineage>
</organism>
<feature type="transmembrane region" description="Helical" evidence="1">
    <location>
        <begin position="144"/>
        <end position="165"/>
    </location>
</feature>
<name>A0AAF0E694_9BASI</name>
<accession>A0AAF0E694</accession>
<feature type="transmembrane region" description="Helical" evidence="1">
    <location>
        <begin position="79"/>
        <end position="98"/>
    </location>
</feature>
<dbReference type="AlphaFoldDB" id="A0AAF0E694"/>
<dbReference type="Pfam" id="PF08229">
    <property type="entry name" value="SHR3_chaperone"/>
    <property type="match status" value="1"/>
</dbReference>
<dbReference type="SMART" id="SM00786">
    <property type="entry name" value="SHR3_chaperone"/>
    <property type="match status" value="1"/>
</dbReference>
<evidence type="ECO:0000256" key="1">
    <source>
        <dbReference type="SAM" id="Phobius"/>
    </source>
</evidence>
<keyword evidence="1" id="KW-0472">Membrane</keyword>
<dbReference type="PANTHER" id="PTHR28228">
    <property type="entry name" value="SECRETORY COMPONENT PROTEIN SHR3"/>
    <property type="match status" value="1"/>
</dbReference>
<keyword evidence="3" id="KW-1185">Reference proteome</keyword>
<dbReference type="EMBL" id="CP119911">
    <property type="protein sequence ID" value="WFD19768.1"/>
    <property type="molecule type" value="Genomic_DNA"/>
</dbReference>
<dbReference type="GO" id="GO:0051082">
    <property type="term" value="F:unfolded protein binding"/>
    <property type="evidence" value="ECO:0007669"/>
    <property type="project" value="TreeGrafter"/>
</dbReference>
<evidence type="ECO:0000313" key="3">
    <source>
        <dbReference type="Proteomes" id="UP001220961"/>
    </source>
</evidence>
<evidence type="ECO:0000313" key="2">
    <source>
        <dbReference type="EMBL" id="WFD19768.1"/>
    </source>
</evidence>
<dbReference type="GO" id="GO:0005789">
    <property type="term" value="C:endoplasmic reticulum membrane"/>
    <property type="evidence" value="ECO:0007669"/>
    <property type="project" value="TreeGrafter"/>
</dbReference>
<reference evidence="2" key="1">
    <citation type="submission" date="2023-03" db="EMBL/GenBank/DDBJ databases">
        <title>Mating type loci evolution in Malassezia.</title>
        <authorList>
            <person name="Coelho M.A."/>
        </authorList>
    </citation>
    <scope>NUCLEOTIDE SEQUENCE</scope>
    <source>
        <strain evidence="2">CBS 10434</strain>
    </source>
</reference>
<dbReference type="InterPro" id="IPR013248">
    <property type="entry name" value="Psh3/Shr3"/>
</dbReference>
<proteinExistence type="predicted"/>
<sequence>MGFRTGFVLASLLYITSSYDYPLLFHGQVSETDVNKAISFYLSMYNAPLSVSVLIHTVFSIGLIGIVSKLVRWSENDKYFGTPSLLLYFGSLLMYVAVSIPNLRVLARPDEPSIVHRAVFDAASYRRVENYNFQPLSFQETASVVQVIGATNVIITAMLAGVLLMQLGEWYSIRLDRIAENKQRQESIAKLGAHRNDDKKVD</sequence>
<gene>
    <name evidence="2" type="primary">CSH3</name>
    <name evidence="2" type="ORF">MCAP1_002004</name>
</gene>
<keyword evidence="1" id="KW-0812">Transmembrane</keyword>